<dbReference type="RefSeq" id="WP_296951281.1">
    <property type="nucleotide sequence ID" value="NZ_LT599021.1"/>
</dbReference>
<dbReference type="SUPFAM" id="SSF52540">
    <property type="entry name" value="P-loop containing nucleoside triphosphate hydrolases"/>
    <property type="match status" value="1"/>
</dbReference>
<protein>
    <submittedName>
        <fullName evidence="1">Uncharacterized protein</fullName>
    </submittedName>
</protein>
<dbReference type="InterPro" id="IPR056955">
    <property type="entry name" value="ORC-CDC6-like"/>
</dbReference>
<dbReference type="InterPro" id="IPR027417">
    <property type="entry name" value="P-loop_NTPase"/>
</dbReference>
<evidence type="ECO:0000313" key="1">
    <source>
        <dbReference type="EMBL" id="SBW06643.1"/>
    </source>
</evidence>
<dbReference type="EMBL" id="FLUL01000001">
    <property type="protein sequence ID" value="SBW06643.1"/>
    <property type="molecule type" value="Genomic_DNA"/>
</dbReference>
<reference evidence="1" key="1">
    <citation type="submission" date="2016-04" db="EMBL/GenBank/DDBJ databases">
        <authorList>
            <person name="Evans L.H."/>
            <person name="Alamgir A."/>
            <person name="Owens N."/>
            <person name="Weber N.D."/>
            <person name="Virtaneva K."/>
            <person name="Barbian K."/>
            <person name="Babar A."/>
            <person name="Rosenke K."/>
        </authorList>
    </citation>
    <scope>NUCLEOTIDE SEQUENCE</scope>
    <source>
        <strain evidence="1">86-2</strain>
    </source>
</reference>
<accession>A0A212K4K2</accession>
<gene>
    <name evidence="1" type="ORF">KL86DYS2_13009</name>
</gene>
<sequence length="664" mass="77691">MGTQNTQRLEDFYKNPFGNYNANVLKVDQILDYWCNPFYVFDKFADISESDIYKEANPLVFMGGRGSGKTMFLRYWTYEVQKKDYFNKESNLRGFLDYLNSKGGVATYIRIDGPILRSFAGYDLTNEKWKFIFSHYFEIIVARAFLSIISDLVKEGLISQNVNVFEAKVSKLLGCSEAKTIDEFVNELDERINEVTLFRGEIALFEAQFSPTKAFPAQSLSFELPKVIKNTFKEFDEDFNFVIIIDEYENFLIQQQECINTLLKFVNTGITFRVGMRLEGFRTFDTISTDDFIKEGRDYRKIILEDILNLRENGYHNYLKQIATKRLQQVPCFKDLNKTDITEILGFREDLENEALELTQNNPYKHFDFYKSELPTDAKKKLRYKENPLFELLGIIYVTRGYDIDEISDAYKKKLKGIETDLMKKMRYDYTNKYKYSLMILLSSIYRRNKMYYSFNTFSYLSSGIVGHFIELCRRSFQIAEFENRESLIKDATISKEYQAKAAREYSTSELQQIKRIEDYGNQLYQMTENLGNVFREYHKDPYIRYPETNQFTIDKSLLEGICGAAFDSAIKWSVIIRKPSLQAATPGAGRKEIFALNRIFSPEFQISYRTRGGYNEEYNSADIEIIMNSNNFKTKKVLGKSKTKKANNNQTTLDLFGDETTNI</sequence>
<name>A0A212K4K2_9BACT</name>
<proteinExistence type="predicted"/>
<dbReference type="AlphaFoldDB" id="A0A212K4K2"/>
<dbReference type="Pfam" id="PF24389">
    <property type="entry name" value="ORC-CDC6-like"/>
    <property type="match status" value="1"/>
</dbReference>
<organism evidence="1">
    <name type="scientific">uncultured Dysgonomonas sp</name>
    <dbReference type="NCBI Taxonomy" id="206096"/>
    <lineage>
        <taxon>Bacteria</taxon>
        <taxon>Pseudomonadati</taxon>
        <taxon>Bacteroidota</taxon>
        <taxon>Bacteroidia</taxon>
        <taxon>Bacteroidales</taxon>
        <taxon>Dysgonomonadaceae</taxon>
        <taxon>Dysgonomonas</taxon>
        <taxon>environmental samples</taxon>
    </lineage>
</organism>